<comment type="caution">
    <text evidence="2">The sequence shown here is derived from an EMBL/GenBank/DDBJ whole genome shotgun (WGS) entry which is preliminary data.</text>
</comment>
<name>A0A2N6M6T8_9CYAN</name>
<dbReference type="Proteomes" id="UP000234966">
    <property type="component" value="Unassembled WGS sequence"/>
</dbReference>
<gene>
    <name evidence="2" type="ORF">CEN41_15235</name>
</gene>
<dbReference type="EMBL" id="NMQI01000352">
    <property type="protein sequence ID" value="PMB42437.1"/>
    <property type="molecule type" value="Genomic_DNA"/>
</dbReference>
<proteinExistence type="predicted"/>
<evidence type="ECO:0000259" key="1">
    <source>
        <dbReference type="Pfam" id="PF03235"/>
    </source>
</evidence>
<dbReference type="Pfam" id="PF03235">
    <property type="entry name" value="GmrSD_N"/>
    <property type="match status" value="1"/>
</dbReference>
<evidence type="ECO:0000313" key="3">
    <source>
        <dbReference type="Proteomes" id="UP000234966"/>
    </source>
</evidence>
<protein>
    <recommendedName>
        <fullName evidence="1">GmrSD restriction endonucleases N-terminal domain-containing protein</fullName>
    </recommendedName>
</protein>
<dbReference type="RefSeq" id="WP_102207207.1">
    <property type="nucleotide sequence ID" value="NZ_NMQI01000352.1"/>
</dbReference>
<accession>A0A2N6M6T8</accession>
<sequence>MPAIKHFDHTTEALFDILRSTKDGKTQLPDFQRPWVWNDEQIRSILASISLSYPVGVVMMLQTGNPDVRFEARPIEGVILSKATEPERMILDGQQRLTSLFQALLSGKAVKTTDSRGKQIKRWYYIDINKALAPNVERQQAIISLPEDKIIRNNFRSEVLADYSTPKAEYKNDLFPVAQIFDYPDWMNNYNDFWDYNKDKIKLFNKFNQEIIKPFEQYLLPVILLRKETPREAVCQVFEKVNTGGVSLTVFELLTATFAADKFQLREDWEKREKQLKKLAVLGNIYSTDFLQAITLVATRQHPSGTVSCTRKDILNLKLEEYKDWADKVTKGFEKAAKLLYTQKIFSARDLPYQPQLTVLAAIFAVLGDRSDTDPIRAKLVRWYWCGVFGELYSSAIESRIAKDLTQVLRWIESGDSEPDTIKDANFAPNRLVRLYTRRSAAYKGLSALLLRDGGCDFLTGFEIDTLKYFEESIDIHHIFPRSWCEKNGIKPELYDSVVNKTPLSSRTNKFIGGNAPSIYLSRLQKEAGISEERMDEILRSHIIDPVALRIDNFEVFFQARQKALLNRIEQAMGKSLILDANSLEEPEQFEHEEE</sequence>
<reference evidence="2 3" key="1">
    <citation type="submission" date="2017-07" db="EMBL/GenBank/DDBJ databases">
        <title>Genomes of Fischerella (Mastigocladus) sp. strains.</title>
        <authorList>
            <person name="Miller S.R."/>
        </authorList>
    </citation>
    <scope>NUCLEOTIDE SEQUENCE [LARGE SCALE GENOMIC DNA]</scope>
    <source>
        <strain evidence="2 3">CCMEE 5330</strain>
    </source>
</reference>
<dbReference type="PANTHER" id="PTHR37292:SF2">
    <property type="entry name" value="DUF262 DOMAIN-CONTAINING PROTEIN"/>
    <property type="match status" value="1"/>
</dbReference>
<feature type="domain" description="GmrSD restriction endonucleases N-terminal" evidence="1">
    <location>
        <begin position="16"/>
        <end position="258"/>
    </location>
</feature>
<dbReference type="PANTHER" id="PTHR37292">
    <property type="entry name" value="VNG6097C"/>
    <property type="match status" value="1"/>
</dbReference>
<evidence type="ECO:0000313" key="2">
    <source>
        <dbReference type="EMBL" id="PMB42437.1"/>
    </source>
</evidence>
<organism evidence="2 3">
    <name type="scientific">Fischerella thermalis CCMEE 5330</name>
    <dbReference type="NCBI Taxonomy" id="2019670"/>
    <lineage>
        <taxon>Bacteria</taxon>
        <taxon>Bacillati</taxon>
        <taxon>Cyanobacteriota</taxon>
        <taxon>Cyanophyceae</taxon>
        <taxon>Nostocales</taxon>
        <taxon>Hapalosiphonaceae</taxon>
        <taxon>Fischerella</taxon>
    </lineage>
</organism>
<dbReference type="InterPro" id="IPR004919">
    <property type="entry name" value="GmrSD_N"/>
</dbReference>
<dbReference type="AlphaFoldDB" id="A0A2N6M6T8"/>